<reference evidence="4" key="1">
    <citation type="submission" date="2018-05" db="EMBL/GenBank/DDBJ databases">
        <title>Pseudarcicella sp. HME7025 Genome sequencing and assembly.</title>
        <authorList>
            <person name="Kim H."/>
            <person name="Kang H."/>
            <person name="Joh K."/>
        </authorList>
    </citation>
    <scope>NUCLEOTIDE SEQUENCE [LARGE SCALE GENOMIC DNA]</scope>
    <source>
        <strain evidence="4">HME7025</strain>
    </source>
</reference>
<proteinExistence type="predicted"/>
<dbReference type="OrthoDB" id="5513217at2"/>
<feature type="chain" id="PRO_5015503787" description="DUF3347 domain-containing protein" evidence="1">
    <location>
        <begin position="22"/>
        <end position="199"/>
    </location>
</feature>
<dbReference type="PROSITE" id="PS51257">
    <property type="entry name" value="PROKAR_LIPOPROTEIN"/>
    <property type="match status" value="1"/>
</dbReference>
<dbReference type="RefSeq" id="WP_109323765.1">
    <property type="nucleotide sequence ID" value="NZ_CP029346.1"/>
</dbReference>
<evidence type="ECO:0000256" key="1">
    <source>
        <dbReference type="SAM" id="SignalP"/>
    </source>
</evidence>
<evidence type="ECO:0000313" key="3">
    <source>
        <dbReference type="EMBL" id="AWL09940.1"/>
    </source>
</evidence>
<evidence type="ECO:0000259" key="2">
    <source>
        <dbReference type="Pfam" id="PF11827"/>
    </source>
</evidence>
<dbReference type="AlphaFoldDB" id="A0A2S2DY17"/>
<dbReference type="Pfam" id="PF11827">
    <property type="entry name" value="DUF3347"/>
    <property type="match status" value="1"/>
</dbReference>
<evidence type="ECO:0000313" key="4">
    <source>
        <dbReference type="Proteomes" id="UP000245468"/>
    </source>
</evidence>
<dbReference type="KEGG" id="psez:HME7025_02092"/>
<dbReference type="Proteomes" id="UP000245468">
    <property type="component" value="Chromosome"/>
</dbReference>
<sequence>MKSIKLLMAMSLLLSITSCYAKIGNVRLPEFNSFINVGSPQLVYQEMSSLIDKSSEVSQLKALLDNYFELKDALVKTDGNTASLKAEALLKAINSINKESLAKNEYDEWIKVMKELAFDAEHISETKDAGHQRDHFISLSKNMYSIAKVTKQEEPVYYQFCPMANKGKGANWLSKESSVKNPYYGAKMLGCGKTVETIK</sequence>
<name>A0A2S2DY17_9BACT</name>
<accession>A0A2S2DY17</accession>
<keyword evidence="4" id="KW-1185">Reference proteome</keyword>
<gene>
    <name evidence="3" type="ORF">HME7025_02092</name>
</gene>
<protein>
    <recommendedName>
        <fullName evidence="2">DUF3347 domain-containing protein</fullName>
    </recommendedName>
</protein>
<keyword evidence="1" id="KW-0732">Signal</keyword>
<dbReference type="InterPro" id="IPR021782">
    <property type="entry name" value="DUF3347"/>
</dbReference>
<organism evidence="3 4">
    <name type="scientific">Aquirufa nivalisilvae</name>
    <dbReference type="NCBI Taxonomy" id="2516557"/>
    <lineage>
        <taxon>Bacteria</taxon>
        <taxon>Pseudomonadati</taxon>
        <taxon>Bacteroidota</taxon>
        <taxon>Cytophagia</taxon>
        <taxon>Cytophagales</taxon>
        <taxon>Flectobacillaceae</taxon>
        <taxon>Aquirufa</taxon>
    </lineage>
</organism>
<feature type="domain" description="DUF3347" evidence="2">
    <location>
        <begin position="64"/>
        <end position="153"/>
    </location>
</feature>
<feature type="signal peptide" evidence="1">
    <location>
        <begin position="1"/>
        <end position="21"/>
    </location>
</feature>
<dbReference type="EMBL" id="CP029346">
    <property type="protein sequence ID" value="AWL09940.1"/>
    <property type="molecule type" value="Genomic_DNA"/>
</dbReference>